<evidence type="ECO:0000256" key="2">
    <source>
        <dbReference type="ARBA" id="ARBA00008169"/>
    </source>
</evidence>
<comment type="domain">
    <text evidence="10">The twin Cx2C motifs are involved in the recognition by the mitochondrial MIA40-ERV1 disulfide relay system. The formation of 2 disulfide bonds in the Cx2C motifs through dithiol/disulfide exchange reactions effectively traps the protein in the mitochondrial intermembrane space.</text>
</comment>
<keyword evidence="5 10" id="KW-0001">2Fe-2S</keyword>
<dbReference type="PANTHER" id="PTHR13273">
    <property type="entry name" value="ANAMORSIN"/>
    <property type="match status" value="1"/>
</dbReference>
<evidence type="ECO:0000313" key="13">
    <source>
        <dbReference type="EMBL" id="OQE89685.1"/>
    </source>
</evidence>
<evidence type="ECO:0000256" key="5">
    <source>
        <dbReference type="ARBA" id="ARBA00022714"/>
    </source>
</evidence>
<dbReference type="InterPro" id="IPR031838">
    <property type="entry name" value="Dre2_N"/>
</dbReference>
<comment type="subcellular location">
    <subcellularLocation>
        <location evidence="10">Cytoplasm</location>
    </subcellularLocation>
    <subcellularLocation>
        <location evidence="10">Mitochondrion intermembrane space</location>
    </subcellularLocation>
</comment>
<dbReference type="Gene3D" id="3.40.50.11000">
    <property type="entry name" value="Fe-S cluster assembly protein Dre2, N-terminal domain"/>
    <property type="match status" value="1"/>
</dbReference>
<evidence type="ECO:0000256" key="8">
    <source>
        <dbReference type="ARBA" id="ARBA00023014"/>
    </source>
</evidence>
<feature type="binding site" evidence="10">
    <location>
        <position position="320"/>
    </location>
    <ligand>
        <name>[4Fe-4S] cluster</name>
        <dbReference type="ChEBI" id="CHEBI:49883"/>
    </ligand>
</feature>
<evidence type="ECO:0000256" key="9">
    <source>
        <dbReference type="ARBA" id="ARBA00023128"/>
    </source>
</evidence>
<dbReference type="GO" id="GO:0016226">
    <property type="term" value="P:iron-sulfur cluster assembly"/>
    <property type="evidence" value="ECO:0007669"/>
    <property type="project" value="UniProtKB-UniRule"/>
</dbReference>
<keyword evidence="8 10" id="KW-0411">Iron-sulfur</keyword>
<feature type="region of interest" description="Fe-S binding site A" evidence="10">
    <location>
        <begin position="245"/>
        <end position="261"/>
    </location>
</feature>
<feature type="binding site" evidence="10">
    <location>
        <position position="309"/>
    </location>
    <ligand>
        <name>[4Fe-4S] cluster</name>
        <dbReference type="ChEBI" id="CHEBI:49883"/>
    </ligand>
</feature>
<proteinExistence type="inferred from homology"/>
<keyword evidence="4 10" id="KW-0963">Cytoplasm</keyword>
<dbReference type="GO" id="GO:0005758">
    <property type="term" value="C:mitochondrial intermembrane space"/>
    <property type="evidence" value="ECO:0007669"/>
    <property type="project" value="UniProtKB-SubCell"/>
</dbReference>
<comment type="similarity">
    <text evidence="2 10">Belongs to the anamorsin family.</text>
</comment>
<feature type="binding site" evidence="10">
    <location>
        <position position="259"/>
    </location>
    <ligand>
        <name>[2Fe-2S] cluster</name>
        <dbReference type="ChEBI" id="CHEBI:190135"/>
    </ligand>
</feature>
<dbReference type="HAMAP" id="MF_03115">
    <property type="entry name" value="Anamorsin"/>
    <property type="match status" value="1"/>
</dbReference>
<dbReference type="GO" id="GO:0009055">
    <property type="term" value="F:electron transfer activity"/>
    <property type="evidence" value="ECO:0007669"/>
    <property type="project" value="UniProtKB-UniRule"/>
</dbReference>
<accession>A0A1V6YQG3</accession>
<comment type="cofactor">
    <cofactor evidence="10">
        <name>[2Fe-2S] cluster</name>
        <dbReference type="ChEBI" id="CHEBI:190135"/>
    </cofactor>
</comment>
<evidence type="ECO:0000259" key="11">
    <source>
        <dbReference type="Pfam" id="PF05093"/>
    </source>
</evidence>
<dbReference type="GO" id="GO:0051537">
    <property type="term" value="F:2 iron, 2 sulfur cluster binding"/>
    <property type="evidence" value="ECO:0007669"/>
    <property type="project" value="UniProtKB-UniRule"/>
</dbReference>
<protein>
    <submittedName>
        <fullName evidence="13">Uncharacterized protein</fullName>
    </submittedName>
</protein>
<comment type="domain">
    <text evidence="10">The C-terminal domain binds 2 Fe-S clusters but is otherwise mostly in an intrinsically disordered conformation.</text>
</comment>
<dbReference type="GO" id="GO:0051539">
    <property type="term" value="F:4 iron, 4 sulfur cluster binding"/>
    <property type="evidence" value="ECO:0007669"/>
    <property type="project" value="UniProtKB-KW"/>
</dbReference>
<comment type="cofactor">
    <cofactor evidence="1 10">
        <name>[4Fe-4S] cluster</name>
        <dbReference type="ChEBI" id="CHEBI:49883"/>
    </cofactor>
</comment>
<evidence type="ECO:0000313" key="14">
    <source>
        <dbReference type="Proteomes" id="UP000191691"/>
    </source>
</evidence>
<keyword evidence="3 10" id="KW-0004">4Fe-4S</keyword>
<feature type="binding site" evidence="10">
    <location>
        <position position="306"/>
    </location>
    <ligand>
        <name>[4Fe-4S] cluster</name>
        <dbReference type="ChEBI" id="CHEBI:49883"/>
    </ligand>
</feature>
<reference evidence="14" key="1">
    <citation type="journal article" date="2017" name="Nat. Microbiol.">
        <title>Global analysis of biosynthetic gene clusters reveals vast potential of secondary metabolite production in Penicillium species.</title>
        <authorList>
            <person name="Nielsen J.C."/>
            <person name="Grijseels S."/>
            <person name="Prigent S."/>
            <person name="Ji B."/>
            <person name="Dainat J."/>
            <person name="Nielsen K.F."/>
            <person name="Frisvad J.C."/>
            <person name="Workman M."/>
            <person name="Nielsen J."/>
        </authorList>
    </citation>
    <scope>NUCLEOTIDE SEQUENCE [LARGE SCALE GENOMIC DNA]</scope>
    <source>
        <strain evidence="14">IBT 13039</strain>
    </source>
</reference>
<feature type="short sequence motif" description="Cx2C motif 2" evidence="10">
    <location>
        <begin position="317"/>
        <end position="320"/>
    </location>
</feature>
<evidence type="ECO:0000256" key="3">
    <source>
        <dbReference type="ARBA" id="ARBA00022485"/>
    </source>
</evidence>
<dbReference type="PANTHER" id="PTHR13273:SF14">
    <property type="entry name" value="ANAMORSIN"/>
    <property type="match status" value="1"/>
</dbReference>
<feature type="region of interest" description="Fe-S binding site B" evidence="10">
    <location>
        <begin position="306"/>
        <end position="320"/>
    </location>
</feature>
<evidence type="ECO:0000256" key="4">
    <source>
        <dbReference type="ARBA" id="ARBA00022490"/>
    </source>
</evidence>
<sequence length="343" mass="37241">MAPSFITIEANDMDVDFSTPKPVQAKRTLLLAPPSIATQEDKLRDLFSTFDRSTTDLQMLDRLSAGVVSLPATTYDLVLILTDTDGTRRSEALQLLTRNVYTTLVPAMKAGAKLQTQDSALNASEAMEAVLAGLVQSANGFEKPNFEPSAAVPLKFGLKKKNKPTPTAVPSIPTGFAAPMGIDSPATNHDRDEDDELINEDTLLSEEDLTRPIMPRMSTPNPFQVLHIAFLQDLYQLTPSSAPECQPKTGRRRRACKDCTCGLADKLEAEDKERRANADKELNVMKLDTGDLAELDFTVEGKTGSCGSCALGDAFRCDGCPYMGLPAFKPGQEVQILNDVAQL</sequence>
<organism evidence="13 14">
    <name type="scientific">Penicillium nalgiovense</name>
    <dbReference type="NCBI Taxonomy" id="60175"/>
    <lineage>
        <taxon>Eukaryota</taxon>
        <taxon>Fungi</taxon>
        <taxon>Dikarya</taxon>
        <taxon>Ascomycota</taxon>
        <taxon>Pezizomycotina</taxon>
        <taxon>Eurotiomycetes</taxon>
        <taxon>Eurotiomycetidae</taxon>
        <taxon>Eurotiales</taxon>
        <taxon>Aspergillaceae</taxon>
        <taxon>Penicillium</taxon>
    </lineage>
</organism>
<dbReference type="STRING" id="60175.A0A1V6YQG3"/>
<dbReference type="OMA" id="DFVMPVT"/>
<dbReference type="InterPro" id="IPR046408">
    <property type="entry name" value="CIAPIN1"/>
</dbReference>
<dbReference type="GO" id="GO:0046872">
    <property type="term" value="F:metal ion binding"/>
    <property type="evidence" value="ECO:0007669"/>
    <property type="project" value="UniProtKB-KW"/>
</dbReference>
<dbReference type="Pfam" id="PF16803">
    <property type="entry name" value="DRE2_N"/>
    <property type="match status" value="1"/>
</dbReference>
<comment type="domain">
    <text evidence="10">The N-terminal domain has structural similarity with S-adenosyl-L-methionine-dependent methyltransferases, but does not bind S-adenosyl-L-methionine. It is required for correct assembly of the 2 Fe-S clusters.</text>
</comment>
<comment type="caution">
    <text evidence="10">Lacks conserved residue(s) required for the propagation of feature annotation.</text>
</comment>
<name>A0A1V6YQG3_PENNA</name>
<dbReference type="EMBL" id="MOOB01000013">
    <property type="protein sequence ID" value="OQE89685.1"/>
    <property type="molecule type" value="Genomic_DNA"/>
</dbReference>
<evidence type="ECO:0000256" key="6">
    <source>
        <dbReference type="ARBA" id="ARBA00022723"/>
    </source>
</evidence>
<evidence type="ECO:0000256" key="7">
    <source>
        <dbReference type="ARBA" id="ARBA00023004"/>
    </source>
</evidence>
<feature type="domain" description="Anamorsin C-terminal" evidence="11">
    <location>
        <begin position="242"/>
        <end position="336"/>
    </location>
</feature>
<dbReference type="AlphaFoldDB" id="A0A1V6YQG3"/>
<evidence type="ECO:0000259" key="12">
    <source>
        <dbReference type="Pfam" id="PF16803"/>
    </source>
</evidence>
<keyword evidence="6 10" id="KW-0479">Metal-binding</keyword>
<comment type="caution">
    <text evidence="13">The sequence shown here is derived from an EMBL/GenBank/DDBJ whole genome shotgun (WGS) entry which is preliminary data.</text>
</comment>
<feature type="binding site" evidence="10">
    <location>
        <position position="256"/>
    </location>
    <ligand>
        <name>[2Fe-2S] cluster</name>
        <dbReference type="ChEBI" id="CHEBI:190135"/>
    </ligand>
</feature>
<feature type="binding site" evidence="10">
    <location>
        <position position="245"/>
    </location>
    <ligand>
        <name>[2Fe-2S] cluster</name>
        <dbReference type="ChEBI" id="CHEBI:190135"/>
    </ligand>
</feature>
<evidence type="ECO:0000256" key="1">
    <source>
        <dbReference type="ARBA" id="ARBA00001966"/>
    </source>
</evidence>
<gene>
    <name evidence="13" type="ORF">PENNAL_c0013G00002</name>
</gene>
<dbReference type="Proteomes" id="UP000191691">
    <property type="component" value="Unassembled WGS sequence"/>
</dbReference>
<evidence type="ECO:0000256" key="10">
    <source>
        <dbReference type="HAMAP-Rule" id="MF_03115"/>
    </source>
</evidence>
<feature type="short sequence motif" description="Cx2C motif 1" evidence="10">
    <location>
        <begin position="306"/>
        <end position="309"/>
    </location>
</feature>
<dbReference type="InterPro" id="IPR007785">
    <property type="entry name" value="Anamorsin"/>
</dbReference>
<dbReference type="Pfam" id="PF05093">
    <property type="entry name" value="CIAPIN1"/>
    <property type="match status" value="1"/>
</dbReference>
<keyword evidence="9 10" id="KW-0496">Mitochondrion</keyword>
<feature type="domain" description="Fe-S cluster assembly protein Dre2 N-terminal" evidence="12">
    <location>
        <begin position="26"/>
        <end position="155"/>
    </location>
</feature>
<keyword evidence="7 10" id="KW-0408">Iron</keyword>
<keyword evidence="14" id="KW-1185">Reference proteome</keyword>
<feature type="binding site" evidence="10">
    <location>
        <position position="261"/>
    </location>
    <ligand>
        <name>[2Fe-2S] cluster</name>
        <dbReference type="ChEBI" id="CHEBI:190135"/>
    </ligand>
</feature>
<feature type="binding site" evidence="10">
    <location>
        <position position="317"/>
    </location>
    <ligand>
        <name>[4Fe-4S] cluster</name>
        <dbReference type="ChEBI" id="CHEBI:49883"/>
    </ligand>
</feature>